<protein>
    <submittedName>
        <fullName evidence="10">Ras GEF</fullName>
    </submittedName>
</protein>
<evidence type="ECO:0000256" key="3">
    <source>
        <dbReference type="PROSITE-ProRule" id="PRU00168"/>
    </source>
</evidence>
<keyword evidence="11" id="KW-1185">Reference proteome</keyword>
<dbReference type="GO" id="GO:0005085">
    <property type="term" value="F:guanyl-nucleotide exchange factor activity"/>
    <property type="evidence" value="ECO:0007669"/>
    <property type="project" value="UniProtKB-KW"/>
</dbReference>
<dbReference type="PROSITE" id="PS50212">
    <property type="entry name" value="RASGEF_NTER"/>
    <property type="match status" value="1"/>
</dbReference>
<feature type="region of interest" description="Disordered" evidence="5">
    <location>
        <begin position="819"/>
        <end position="845"/>
    </location>
</feature>
<feature type="domain" description="N-terminal Ras-GEF" evidence="9">
    <location>
        <begin position="885"/>
        <end position="1016"/>
    </location>
</feature>
<feature type="compositionally biased region" description="Polar residues" evidence="5">
    <location>
        <begin position="296"/>
        <end position="312"/>
    </location>
</feature>
<dbReference type="InterPro" id="IPR036964">
    <property type="entry name" value="RASGEF_cat_dom_sf"/>
</dbReference>
<dbReference type="Pfam" id="PF00617">
    <property type="entry name" value="RasGEF"/>
    <property type="match status" value="1"/>
</dbReference>
<feature type="domain" description="Ras-GEF" evidence="7">
    <location>
        <begin position="1049"/>
        <end position="1283"/>
    </location>
</feature>
<dbReference type="SMART" id="SM00147">
    <property type="entry name" value="RasGEF"/>
    <property type="match status" value="1"/>
</dbReference>
<dbReference type="OrthoDB" id="546434at2759"/>
<dbReference type="CDD" id="cd00155">
    <property type="entry name" value="RasGEF"/>
    <property type="match status" value="1"/>
</dbReference>
<feature type="compositionally biased region" description="Acidic residues" evidence="5">
    <location>
        <begin position="819"/>
        <end position="833"/>
    </location>
</feature>
<dbReference type="PROSITE" id="PS50020">
    <property type="entry name" value="WW_DOMAIN_2"/>
    <property type="match status" value="1"/>
</dbReference>
<dbReference type="GO" id="GO:0007265">
    <property type="term" value="P:Ras protein signal transduction"/>
    <property type="evidence" value="ECO:0007669"/>
    <property type="project" value="TreeGrafter"/>
</dbReference>
<feature type="compositionally biased region" description="Low complexity" evidence="5">
    <location>
        <begin position="320"/>
        <end position="334"/>
    </location>
</feature>
<dbReference type="Gene3D" id="1.10.840.10">
    <property type="entry name" value="Ras guanine-nucleotide exchange factors catalytic domain"/>
    <property type="match status" value="1"/>
</dbReference>
<proteinExistence type="predicted"/>
<dbReference type="STRING" id="1314674.A0A0D7BSB0"/>
<dbReference type="Pfam" id="PF00018">
    <property type="entry name" value="SH3_1"/>
    <property type="match status" value="1"/>
</dbReference>
<evidence type="ECO:0000259" key="9">
    <source>
        <dbReference type="PROSITE" id="PS50212"/>
    </source>
</evidence>
<dbReference type="PANTHER" id="PTHR23113">
    <property type="entry name" value="GUANINE NUCLEOTIDE EXCHANGE FACTOR"/>
    <property type="match status" value="1"/>
</dbReference>
<dbReference type="GO" id="GO:0005886">
    <property type="term" value="C:plasma membrane"/>
    <property type="evidence" value="ECO:0007669"/>
    <property type="project" value="TreeGrafter"/>
</dbReference>
<evidence type="ECO:0000259" key="6">
    <source>
        <dbReference type="PROSITE" id="PS50002"/>
    </source>
</evidence>
<keyword evidence="2 3" id="KW-0344">Guanine-nucleotide releasing factor</keyword>
<evidence type="ECO:0000256" key="4">
    <source>
        <dbReference type="PROSITE-ProRule" id="PRU00192"/>
    </source>
</evidence>
<dbReference type="InterPro" id="IPR001202">
    <property type="entry name" value="WW_dom"/>
</dbReference>
<dbReference type="EMBL" id="KN880443">
    <property type="protein sequence ID" value="KIY72491.1"/>
    <property type="molecule type" value="Genomic_DNA"/>
</dbReference>
<evidence type="ECO:0000256" key="5">
    <source>
        <dbReference type="SAM" id="MobiDB-lite"/>
    </source>
</evidence>
<dbReference type="PROSITE" id="PS50009">
    <property type="entry name" value="RASGEF_CAT"/>
    <property type="match status" value="1"/>
</dbReference>
<feature type="domain" description="SH3" evidence="6">
    <location>
        <begin position="19"/>
        <end position="78"/>
    </location>
</feature>
<dbReference type="PANTHER" id="PTHR23113:SF368">
    <property type="entry name" value="CELL DIVISION CONTROL PROTEIN 25"/>
    <property type="match status" value="1"/>
</dbReference>
<evidence type="ECO:0000256" key="2">
    <source>
        <dbReference type="ARBA" id="ARBA00022658"/>
    </source>
</evidence>
<evidence type="ECO:0000313" key="10">
    <source>
        <dbReference type="EMBL" id="KIY72491.1"/>
    </source>
</evidence>
<dbReference type="Gene3D" id="2.30.30.40">
    <property type="entry name" value="SH3 Domains"/>
    <property type="match status" value="1"/>
</dbReference>
<evidence type="ECO:0000256" key="1">
    <source>
        <dbReference type="ARBA" id="ARBA00022443"/>
    </source>
</evidence>
<gene>
    <name evidence="10" type="ORF">CYLTODRAFT_486327</name>
</gene>
<organism evidence="10 11">
    <name type="scientific">Cylindrobasidium torrendii FP15055 ss-10</name>
    <dbReference type="NCBI Taxonomy" id="1314674"/>
    <lineage>
        <taxon>Eukaryota</taxon>
        <taxon>Fungi</taxon>
        <taxon>Dikarya</taxon>
        <taxon>Basidiomycota</taxon>
        <taxon>Agaricomycotina</taxon>
        <taxon>Agaricomycetes</taxon>
        <taxon>Agaricomycetidae</taxon>
        <taxon>Agaricales</taxon>
        <taxon>Marasmiineae</taxon>
        <taxon>Physalacriaceae</taxon>
        <taxon>Cylindrobasidium</taxon>
    </lineage>
</organism>
<dbReference type="InterPro" id="IPR008937">
    <property type="entry name" value="Ras-like_GEF"/>
</dbReference>
<dbReference type="CDD" id="cd11883">
    <property type="entry name" value="SH3_Sdc25"/>
    <property type="match status" value="1"/>
</dbReference>
<dbReference type="SUPFAM" id="SSF50044">
    <property type="entry name" value="SH3-domain"/>
    <property type="match status" value="1"/>
</dbReference>
<dbReference type="Gene3D" id="2.20.70.10">
    <property type="match status" value="1"/>
</dbReference>
<dbReference type="PRINTS" id="PR00452">
    <property type="entry name" value="SH3DOMAIN"/>
</dbReference>
<feature type="domain" description="WW" evidence="8">
    <location>
        <begin position="259"/>
        <end position="293"/>
    </location>
</feature>
<feature type="region of interest" description="Disordered" evidence="5">
    <location>
        <begin position="288"/>
        <end position="354"/>
    </location>
</feature>
<evidence type="ECO:0000259" key="8">
    <source>
        <dbReference type="PROSITE" id="PS50020"/>
    </source>
</evidence>
<sequence>MQAGTHTSMMLDDDSGEEIPTFWCRALYDYTAQDSSALSFHIGDIIEVFSQQDSGWWDGFLGEERGWFPSNYVQVIPDEEAEALLEAETPGPEDVSQTNGHAANSVGPAANGYGRGNGHQPRESIVDMSTAMMGGAQGDAHAWLERDLGPNALSGLSTDTGSSKWDNGSSSSDFWMPSVAPNGQIFYVNTKTGEQSRDLPQEAEDDLSDTDLSGLAASSSSRTAPNAFLEYSSDSGYDPAHSDSDVDGPMAGFGLQRRSGTPEPWIKKLADDGMAYFYLNTLDGTISWTRPEAPSTARSRGLSTSARPTASPSGEPVNRLSVYSDSSDVLDPSLATRTRDAPPPPPQRSEPQQPYVDTIVMELTTAEKIAQELQKQLAPRPPEKLGDLAIVVKNTTLSVVGTIQGRGANSETIETLIDEVVTAVRNLLYVSTAPLNAIAPNVLPPSARDLPAPPDALAVLKPAQRKVTATLSRLVLSTRAIQYDSVDASNETIARINADADELERAVLAFVLEAQRTQHSAAPDTPSKRLDAYFGTANLGLGLVGGGAAGLWQGFGYVTAEAGPRRREPQPLSADVLFSLSKQITRLDSFIQEFGDVLRQVNLASVLSVGRDIVTTLSNYLAIVGDIHVARHVDIDGMRQESNHVANEAYVQTVINARSIVRALECFAQSAFDESMSFFVTLQSWQPSEVSPEVFSTEVDAILPSLHGTLVVIQQSLDALLDLGNSQAELGQADYRENIGRRLSRLSVIGEQFGGPSRGLSTYMEEMEDVVDMDYAFGRRPMVPPKAGPSDVNAFMGHRAQPSIAPSIGSTTVIEEDDEYDEPDAQDDVGLDDDVPRPQTKGRQKDLAKILGPGFTSESQPLPEPAEIPWYLRPTYNAEEILIDTDGSIKGGTLPALVERLTAHEQSDPTYVKTFLMTFKSFTTVQELYTLLVERFRIKPPPELMGKDLENWAKMKQHVIQARVLNIFKSLVVDDDYLDKEDLFILDQIKQFASSDDTSHFAAAKQLVLHVDRAKIGDRTRIVPVNMAQAPQPITPKLNKGRLKMLEIEPLEMARQLTIMESNLFQRIRPIECLQRAREGKAESQDNITLCIHASNKIADWVADLILSKEDSRRRAATVKHLITVADRCRTLNNFSTMIAITSGLNTPHIRRLKRTWEQVNQRAMAQFGACEMTIDSNKNFTRYRQLMATITPPCVPFIGVFLSTLQFIQDGNPDTLPGGLINFRKRQRASEVISDIQRWQAQSFNFVAIPVIQKFIDDNLSRFNDKSMSDIFWDMSLEREPREREDEKMARLLQESGFL</sequence>
<keyword evidence="1 4" id="KW-0728">SH3 domain</keyword>
<dbReference type="Gene3D" id="1.20.870.10">
    <property type="entry name" value="Son of sevenless (SoS) protein Chain: S domain 1"/>
    <property type="match status" value="1"/>
</dbReference>
<dbReference type="SMART" id="SM00326">
    <property type="entry name" value="SH3"/>
    <property type="match status" value="1"/>
</dbReference>
<dbReference type="Proteomes" id="UP000054007">
    <property type="component" value="Unassembled WGS sequence"/>
</dbReference>
<dbReference type="InterPro" id="IPR036028">
    <property type="entry name" value="SH3-like_dom_sf"/>
</dbReference>
<evidence type="ECO:0000259" key="7">
    <source>
        <dbReference type="PROSITE" id="PS50009"/>
    </source>
</evidence>
<dbReference type="FunFam" id="2.30.30.40:FF:000072">
    <property type="entry name" value="Unconventional Myosin IB"/>
    <property type="match status" value="1"/>
</dbReference>
<dbReference type="InterPro" id="IPR000651">
    <property type="entry name" value="Ras-like_Gua-exchang_fac_N"/>
</dbReference>
<dbReference type="CDD" id="cd06224">
    <property type="entry name" value="REM"/>
    <property type="match status" value="1"/>
</dbReference>
<feature type="region of interest" description="Disordered" evidence="5">
    <location>
        <begin position="195"/>
        <end position="221"/>
    </location>
</feature>
<accession>A0A0D7BSB0</accession>
<dbReference type="PROSITE" id="PS50002">
    <property type="entry name" value="SH3"/>
    <property type="match status" value="1"/>
</dbReference>
<evidence type="ECO:0000313" key="11">
    <source>
        <dbReference type="Proteomes" id="UP000054007"/>
    </source>
</evidence>
<reference evidence="10 11" key="1">
    <citation type="journal article" date="2015" name="Fungal Genet. Biol.">
        <title>Evolution of novel wood decay mechanisms in Agaricales revealed by the genome sequences of Fistulina hepatica and Cylindrobasidium torrendii.</title>
        <authorList>
            <person name="Floudas D."/>
            <person name="Held B.W."/>
            <person name="Riley R."/>
            <person name="Nagy L.G."/>
            <person name="Koehler G."/>
            <person name="Ransdell A.S."/>
            <person name="Younus H."/>
            <person name="Chow J."/>
            <person name="Chiniquy J."/>
            <person name="Lipzen A."/>
            <person name="Tritt A."/>
            <person name="Sun H."/>
            <person name="Haridas S."/>
            <person name="LaButti K."/>
            <person name="Ohm R.A."/>
            <person name="Kues U."/>
            <person name="Blanchette R.A."/>
            <person name="Grigoriev I.V."/>
            <person name="Minto R.E."/>
            <person name="Hibbett D.S."/>
        </authorList>
    </citation>
    <scope>NUCLEOTIDE SEQUENCE [LARGE SCALE GENOMIC DNA]</scope>
    <source>
        <strain evidence="10 11">FP15055 ss-10</strain>
    </source>
</reference>
<name>A0A0D7BSB0_9AGAR</name>
<dbReference type="Pfam" id="PF00618">
    <property type="entry name" value="RasGEF_N"/>
    <property type="match status" value="1"/>
</dbReference>
<dbReference type="SMART" id="SM00229">
    <property type="entry name" value="RasGEFN"/>
    <property type="match status" value="1"/>
</dbReference>
<dbReference type="SUPFAM" id="SSF48366">
    <property type="entry name" value="Ras GEF"/>
    <property type="match status" value="1"/>
</dbReference>
<feature type="region of interest" description="Disordered" evidence="5">
    <location>
        <begin position="234"/>
        <end position="266"/>
    </location>
</feature>
<dbReference type="InterPro" id="IPR001895">
    <property type="entry name" value="RASGEF_cat_dom"/>
</dbReference>
<dbReference type="InterPro" id="IPR023578">
    <property type="entry name" value="Ras_GEF_dom_sf"/>
</dbReference>
<dbReference type="InterPro" id="IPR001452">
    <property type="entry name" value="SH3_domain"/>
</dbReference>